<comment type="caution">
    <text evidence="7">The sequence shown here is derived from an EMBL/GenBank/DDBJ whole genome shotgun (WGS) entry which is preliminary data.</text>
</comment>
<dbReference type="SMART" id="SM00422">
    <property type="entry name" value="HTH_MERR"/>
    <property type="match status" value="1"/>
</dbReference>
<sequence>MRSYSVNKLAKLAGVSVRTLHYYDRLGLLKPSVRTEARYRLYGEKELYRLQQILFFRELDFSLADIRQLLDDPDFDQLAALKAHKHALQARRERLSALLITIDKTMLTLTGESIMLTDEELYAGFPPGEAEKYRQEAISAYGTAEVEASEASLRQLSQADLNRLKAELEAVSKALFSKQQQAPASPDVQSLIARHYALIRQFWGEAVCRNKNMAEAYAGLGQLYVDDPRFTRHDGLAQPAFAAFMQQAMAHFAETTLRGGY</sequence>
<keyword evidence="5" id="KW-0175">Coiled coil</keyword>
<dbReference type="Pfam" id="PF07739">
    <property type="entry name" value="TipAS"/>
    <property type="match status" value="1"/>
</dbReference>
<dbReference type="InterPro" id="IPR036244">
    <property type="entry name" value="TipA-like_antibiotic-bd"/>
</dbReference>
<dbReference type="RefSeq" id="WP_071503220.1">
    <property type="nucleotide sequence ID" value="NZ_MORL01000004.1"/>
</dbReference>
<keyword evidence="2" id="KW-0238">DNA-binding</keyword>
<dbReference type="InterPro" id="IPR047057">
    <property type="entry name" value="MerR_fam"/>
</dbReference>
<evidence type="ECO:0000256" key="3">
    <source>
        <dbReference type="ARBA" id="ARBA00023159"/>
    </source>
</evidence>
<feature type="domain" description="HTH merR-type" evidence="6">
    <location>
        <begin position="3"/>
        <end position="72"/>
    </location>
</feature>
<protein>
    <submittedName>
        <fullName evidence="7">MerR family transcriptional regulator</fullName>
    </submittedName>
</protein>
<dbReference type="Proteomes" id="UP000181790">
    <property type="component" value="Unassembled WGS sequence"/>
</dbReference>
<dbReference type="AlphaFoldDB" id="A0A1S2VP26"/>
<keyword evidence="3" id="KW-0010">Activator</keyword>
<dbReference type="OrthoDB" id="1894615at2"/>
<dbReference type="PANTHER" id="PTHR30204">
    <property type="entry name" value="REDOX-CYCLING DRUG-SENSING TRANSCRIPTIONAL ACTIVATOR SOXR"/>
    <property type="match status" value="1"/>
</dbReference>
<evidence type="ECO:0000256" key="4">
    <source>
        <dbReference type="ARBA" id="ARBA00023163"/>
    </source>
</evidence>
<dbReference type="EMBL" id="MORL01000004">
    <property type="protein sequence ID" value="OIN59538.1"/>
    <property type="molecule type" value="Genomic_DNA"/>
</dbReference>
<proteinExistence type="predicted"/>
<evidence type="ECO:0000313" key="7">
    <source>
        <dbReference type="EMBL" id="OIN59538.1"/>
    </source>
</evidence>
<evidence type="ECO:0000313" key="8">
    <source>
        <dbReference type="Proteomes" id="UP000181790"/>
    </source>
</evidence>
<keyword evidence="4" id="KW-0804">Transcription</keyword>
<feature type="coiled-coil region" evidence="5">
    <location>
        <begin position="154"/>
        <end position="181"/>
    </location>
</feature>
<dbReference type="PANTHER" id="PTHR30204:SF90">
    <property type="entry name" value="HTH-TYPE TRANSCRIPTIONAL ACTIVATOR MTA"/>
    <property type="match status" value="1"/>
</dbReference>
<accession>A0A1S2VP26</accession>
<dbReference type="SUPFAM" id="SSF46955">
    <property type="entry name" value="Putative DNA-binding domain"/>
    <property type="match status" value="1"/>
</dbReference>
<keyword evidence="8" id="KW-1185">Reference proteome</keyword>
<evidence type="ECO:0000259" key="6">
    <source>
        <dbReference type="PROSITE" id="PS50937"/>
    </source>
</evidence>
<dbReference type="InterPro" id="IPR000551">
    <property type="entry name" value="MerR-type_HTH_dom"/>
</dbReference>
<name>A0A1S2VP26_9BACT</name>
<dbReference type="Pfam" id="PF13411">
    <property type="entry name" value="MerR_1"/>
    <property type="match status" value="1"/>
</dbReference>
<dbReference type="InterPro" id="IPR009061">
    <property type="entry name" value="DNA-bd_dom_put_sf"/>
</dbReference>
<dbReference type="Gene3D" id="1.10.490.50">
    <property type="entry name" value="Antibiotic binding domain of TipA-like multidrug resistance regulators"/>
    <property type="match status" value="1"/>
</dbReference>
<organism evidence="7 8">
    <name type="scientific">Arsenicibacter rosenii</name>
    <dbReference type="NCBI Taxonomy" id="1750698"/>
    <lineage>
        <taxon>Bacteria</taxon>
        <taxon>Pseudomonadati</taxon>
        <taxon>Bacteroidota</taxon>
        <taxon>Cytophagia</taxon>
        <taxon>Cytophagales</taxon>
        <taxon>Spirosomataceae</taxon>
        <taxon>Arsenicibacter</taxon>
    </lineage>
</organism>
<dbReference type="CDD" id="cd01106">
    <property type="entry name" value="HTH_TipAL-Mta"/>
    <property type="match status" value="1"/>
</dbReference>
<dbReference type="GO" id="GO:0003700">
    <property type="term" value="F:DNA-binding transcription factor activity"/>
    <property type="evidence" value="ECO:0007669"/>
    <property type="project" value="InterPro"/>
</dbReference>
<gene>
    <name evidence="7" type="ORF">BLX24_10515</name>
</gene>
<keyword evidence="1" id="KW-0805">Transcription regulation</keyword>
<dbReference type="Gene3D" id="1.10.1660.10">
    <property type="match status" value="1"/>
</dbReference>
<dbReference type="InterPro" id="IPR012925">
    <property type="entry name" value="TipAS_dom"/>
</dbReference>
<reference evidence="7 8" key="1">
    <citation type="submission" date="2016-10" db="EMBL/GenBank/DDBJ databases">
        <title>Arsenicibacter rosenii gen. nov., sp. nov., an efficient arsenic-methylating bacterium isolated from an arsenic-contaminated paddy soil.</title>
        <authorList>
            <person name="Huang K."/>
        </authorList>
    </citation>
    <scope>NUCLEOTIDE SEQUENCE [LARGE SCALE GENOMIC DNA]</scope>
    <source>
        <strain evidence="7 8">SM-1</strain>
    </source>
</reference>
<evidence type="ECO:0000256" key="5">
    <source>
        <dbReference type="SAM" id="Coils"/>
    </source>
</evidence>
<dbReference type="GO" id="GO:0003677">
    <property type="term" value="F:DNA binding"/>
    <property type="evidence" value="ECO:0007669"/>
    <property type="project" value="UniProtKB-KW"/>
</dbReference>
<dbReference type="PROSITE" id="PS50937">
    <property type="entry name" value="HTH_MERR_2"/>
    <property type="match status" value="1"/>
</dbReference>
<evidence type="ECO:0000256" key="2">
    <source>
        <dbReference type="ARBA" id="ARBA00023125"/>
    </source>
</evidence>
<evidence type="ECO:0000256" key="1">
    <source>
        <dbReference type="ARBA" id="ARBA00023015"/>
    </source>
</evidence>
<dbReference type="SUPFAM" id="SSF89082">
    <property type="entry name" value="Antibiotic binding domain of TipA-like multidrug resistance regulators"/>
    <property type="match status" value="1"/>
</dbReference>
<dbReference type="PRINTS" id="PR00040">
    <property type="entry name" value="HTHMERR"/>
</dbReference>